<dbReference type="KEGG" id="tagg:NF865_09685"/>
<evidence type="ECO:0000256" key="1">
    <source>
        <dbReference type="ARBA" id="ARBA00000012"/>
    </source>
</evidence>
<comment type="pathway">
    <text evidence="3">Cofactor biosynthesis; tetrahydrofolate biosynthesis; 7,8-dihydrofolate from 2-amino-4-hydroxy-6-hydroxymethyl-7,8-dihydropteridine diphosphate and 4-aminobenzoate: step 1/2.</text>
</comment>
<dbReference type="Proteomes" id="UP001055732">
    <property type="component" value="Chromosome"/>
</dbReference>
<dbReference type="PANTHER" id="PTHR20941">
    <property type="entry name" value="FOLATE SYNTHESIS PROTEINS"/>
    <property type="match status" value="1"/>
</dbReference>
<dbReference type="NCBIfam" id="TIGR01496">
    <property type="entry name" value="DHPS"/>
    <property type="match status" value="1"/>
</dbReference>
<dbReference type="GO" id="GO:0046656">
    <property type="term" value="P:folic acid biosynthetic process"/>
    <property type="evidence" value="ECO:0007669"/>
    <property type="project" value="UniProtKB-KW"/>
</dbReference>
<sequence>MRFTGVPLDEPKIMGVINVSPESFFKGSVKQNEEELIETAIQMVNEGASFIDVGAKSTAPYLETQIPIEEEIRRAVWAISTIREHVNVPISIDTTNAKVAEEAIKAGADIINDVTGLKGDPNMARVAREYDVPVIVCAHKEVRNFTDPIHKVIEALKESLQIAYKNDIEKNKIAIDPAIGFLRPQYPPWYEWDSKVIANLNLLKVFGLPILVGVSRKSFVGAITGRKDPLERLAGSLAATAIAVWNGANIIRTHDVKETLDAIKVANFIRKFREFRG</sequence>
<dbReference type="Pfam" id="PF00809">
    <property type="entry name" value="Pterin_bind"/>
    <property type="match status" value="1"/>
</dbReference>
<dbReference type="CDD" id="cd00739">
    <property type="entry name" value="DHPS"/>
    <property type="match status" value="1"/>
</dbReference>
<name>A0A9E7SNJ3_THEAG</name>
<dbReference type="AlphaFoldDB" id="A0A9E7SNJ3"/>
<protein>
    <recommendedName>
        <fullName evidence="4">dihydropteroate synthase</fullName>
        <ecNumber evidence="4">2.5.1.15</ecNumber>
    </recommendedName>
</protein>
<gene>
    <name evidence="10" type="primary">folP</name>
    <name evidence="10" type="ORF">NF865_09685</name>
</gene>
<dbReference type="InterPro" id="IPR006390">
    <property type="entry name" value="DHP_synth_dom"/>
</dbReference>
<keyword evidence="5 10" id="KW-0808">Transferase</keyword>
<evidence type="ECO:0000256" key="2">
    <source>
        <dbReference type="ARBA" id="ARBA00001946"/>
    </source>
</evidence>
<dbReference type="GO" id="GO:0046654">
    <property type="term" value="P:tetrahydrofolate biosynthetic process"/>
    <property type="evidence" value="ECO:0007669"/>
    <property type="project" value="TreeGrafter"/>
</dbReference>
<dbReference type="PROSITE" id="PS50972">
    <property type="entry name" value="PTERIN_BINDING"/>
    <property type="match status" value="1"/>
</dbReference>
<evidence type="ECO:0000256" key="5">
    <source>
        <dbReference type="ARBA" id="ARBA00022679"/>
    </source>
</evidence>
<comment type="cofactor">
    <cofactor evidence="2">
        <name>Mg(2+)</name>
        <dbReference type="ChEBI" id="CHEBI:18420"/>
    </cofactor>
</comment>
<dbReference type="InterPro" id="IPR000489">
    <property type="entry name" value="Pterin-binding_dom"/>
</dbReference>
<reference evidence="10" key="1">
    <citation type="journal article" date="1998" name="Int. J. Syst. Bacteriol. 48 Pt">
        <title>Thermococcus guaymasensis sp. nov. and Thermococcus aggregans sp. nov., two novel thermophilic archaea isolated from the Guaymas Basin hydrothermal vent site.</title>
        <authorList>
            <person name="Canganella F."/>
            <person name="Jones W.J."/>
            <person name="Gambacorta A."/>
            <person name="Antranikian G."/>
        </authorList>
    </citation>
    <scope>NUCLEOTIDE SEQUENCE</scope>
    <source>
        <strain evidence="10">TY</strain>
    </source>
</reference>
<evidence type="ECO:0000256" key="4">
    <source>
        <dbReference type="ARBA" id="ARBA00012458"/>
    </source>
</evidence>
<evidence type="ECO:0000256" key="8">
    <source>
        <dbReference type="ARBA" id="ARBA00022909"/>
    </source>
</evidence>
<evidence type="ECO:0000313" key="11">
    <source>
        <dbReference type="Proteomes" id="UP001055732"/>
    </source>
</evidence>
<reference evidence="10" key="2">
    <citation type="submission" date="2022-06" db="EMBL/GenBank/DDBJ databases">
        <authorList>
            <person name="Park Y.-J."/>
        </authorList>
    </citation>
    <scope>NUCLEOTIDE SEQUENCE</scope>
    <source>
        <strain evidence="10">TY</strain>
    </source>
</reference>
<evidence type="ECO:0000313" key="10">
    <source>
        <dbReference type="EMBL" id="USS40553.1"/>
    </source>
</evidence>
<comment type="catalytic activity">
    <reaction evidence="1">
        <text>(7,8-dihydropterin-6-yl)methyl diphosphate + 4-aminobenzoate = 7,8-dihydropteroate + diphosphate</text>
        <dbReference type="Rhea" id="RHEA:19949"/>
        <dbReference type="ChEBI" id="CHEBI:17836"/>
        <dbReference type="ChEBI" id="CHEBI:17839"/>
        <dbReference type="ChEBI" id="CHEBI:33019"/>
        <dbReference type="ChEBI" id="CHEBI:72950"/>
        <dbReference type="EC" id="2.5.1.15"/>
    </reaction>
</comment>
<evidence type="ECO:0000256" key="6">
    <source>
        <dbReference type="ARBA" id="ARBA00022723"/>
    </source>
</evidence>
<evidence type="ECO:0000259" key="9">
    <source>
        <dbReference type="PROSITE" id="PS50972"/>
    </source>
</evidence>
<dbReference type="RefSeq" id="WP_253304508.1">
    <property type="nucleotide sequence ID" value="NZ_CP099582.1"/>
</dbReference>
<dbReference type="GO" id="GO:0004156">
    <property type="term" value="F:dihydropteroate synthase activity"/>
    <property type="evidence" value="ECO:0007669"/>
    <property type="project" value="UniProtKB-EC"/>
</dbReference>
<proteinExistence type="predicted"/>
<keyword evidence="7" id="KW-0460">Magnesium</keyword>
<dbReference type="InterPro" id="IPR011005">
    <property type="entry name" value="Dihydropteroate_synth-like_sf"/>
</dbReference>
<dbReference type="EC" id="2.5.1.15" evidence="4"/>
<keyword evidence="11" id="KW-1185">Reference proteome</keyword>
<feature type="domain" description="Pterin-binding" evidence="9">
    <location>
        <begin position="11"/>
        <end position="264"/>
    </location>
</feature>
<keyword evidence="8" id="KW-0289">Folate biosynthesis</keyword>
<keyword evidence="6" id="KW-0479">Metal-binding</keyword>
<dbReference type="PANTHER" id="PTHR20941:SF1">
    <property type="entry name" value="FOLIC ACID SYNTHESIS PROTEIN FOL1"/>
    <property type="match status" value="1"/>
</dbReference>
<dbReference type="SUPFAM" id="SSF51717">
    <property type="entry name" value="Dihydropteroate synthetase-like"/>
    <property type="match status" value="1"/>
</dbReference>
<dbReference type="GO" id="GO:0046872">
    <property type="term" value="F:metal ion binding"/>
    <property type="evidence" value="ECO:0007669"/>
    <property type="project" value="UniProtKB-KW"/>
</dbReference>
<dbReference type="Gene3D" id="3.20.20.20">
    <property type="entry name" value="Dihydropteroate synthase-like"/>
    <property type="match status" value="1"/>
</dbReference>
<evidence type="ECO:0000256" key="7">
    <source>
        <dbReference type="ARBA" id="ARBA00022842"/>
    </source>
</evidence>
<dbReference type="EMBL" id="CP099582">
    <property type="protein sequence ID" value="USS40553.1"/>
    <property type="molecule type" value="Genomic_DNA"/>
</dbReference>
<organism evidence="10 11">
    <name type="scientific">Thermococcus aggregans</name>
    <dbReference type="NCBI Taxonomy" id="110163"/>
    <lineage>
        <taxon>Archaea</taxon>
        <taxon>Methanobacteriati</taxon>
        <taxon>Methanobacteriota</taxon>
        <taxon>Thermococci</taxon>
        <taxon>Thermococcales</taxon>
        <taxon>Thermococcaceae</taxon>
        <taxon>Thermococcus</taxon>
    </lineage>
</organism>
<dbReference type="InterPro" id="IPR045031">
    <property type="entry name" value="DHP_synth-like"/>
</dbReference>
<accession>A0A9E7SNJ3</accession>
<evidence type="ECO:0000256" key="3">
    <source>
        <dbReference type="ARBA" id="ARBA00004763"/>
    </source>
</evidence>